<dbReference type="PANTHER" id="PTHR31394:SF1">
    <property type="entry name" value="TRANSMEMBRANE PROTEIN 199"/>
    <property type="match status" value="1"/>
</dbReference>
<evidence type="ECO:0000256" key="7">
    <source>
        <dbReference type="SAM" id="Phobius"/>
    </source>
</evidence>
<dbReference type="GO" id="GO:0070072">
    <property type="term" value="P:vacuolar proton-transporting V-type ATPase complex assembly"/>
    <property type="evidence" value="ECO:0007669"/>
    <property type="project" value="InterPro"/>
</dbReference>
<dbReference type="OrthoDB" id="19981at2759"/>
<evidence type="ECO:0000256" key="3">
    <source>
        <dbReference type="ARBA" id="ARBA00022824"/>
    </source>
</evidence>
<dbReference type="GO" id="GO:0005789">
    <property type="term" value="C:endoplasmic reticulum membrane"/>
    <property type="evidence" value="ECO:0007669"/>
    <property type="project" value="UniProtKB-SubCell"/>
</dbReference>
<sequence length="197" mass="22000">MASSYEEISFNLSSDLIKYLKSVCESGELSKSNCDRLLKLIEENDSIPLSLLYETTSQINGKGLNQALLTTEMIIPSPKPPQRSKELEDRLVRLRLEAEEREYKQMTKNVSLSSNAESIASDFAKSQKEMNKQIMMMFNFMGTVIGSAVFAYVVSGSIMGEGNISFQMLAALLTGTLVFFADLYFIVKADSQSEKKN</sequence>
<organism evidence="8 9">
    <name type="scientific">Dimorphilus gyrociliatus</name>
    <dbReference type="NCBI Taxonomy" id="2664684"/>
    <lineage>
        <taxon>Eukaryota</taxon>
        <taxon>Metazoa</taxon>
        <taxon>Spiralia</taxon>
        <taxon>Lophotrochozoa</taxon>
        <taxon>Annelida</taxon>
        <taxon>Polychaeta</taxon>
        <taxon>Polychaeta incertae sedis</taxon>
        <taxon>Dinophilidae</taxon>
        <taxon>Dimorphilus</taxon>
    </lineage>
</organism>
<reference evidence="8 9" key="1">
    <citation type="submission" date="2020-08" db="EMBL/GenBank/DDBJ databases">
        <authorList>
            <person name="Hejnol A."/>
        </authorList>
    </citation>
    <scope>NUCLEOTIDE SEQUENCE [LARGE SCALE GENOMIC DNA]</scope>
</reference>
<feature type="coiled-coil region" evidence="6">
    <location>
        <begin position="84"/>
        <end position="116"/>
    </location>
</feature>
<dbReference type="PANTHER" id="PTHR31394">
    <property type="entry name" value="TRANSMEMBRANE PROTEIN 199"/>
    <property type="match status" value="1"/>
</dbReference>
<feature type="transmembrane region" description="Helical" evidence="7">
    <location>
        <begin position="134"/>
        <end position="154"/>
    </location>
</feature>
<evidence type="ECO:0000313" key="8">
    <source>
        <dbReference type="EMBL" id="CAD5116097.1"/>
    </source>
</evidence>
<keyword evidence="4 7" id="KW-1133">Transmembrane helix</keyword>
<protein>
    <submittedName>
        <fullName evidence="8">Uncharacterized protein</fullName>
    </submittedName>
</protein>
<evidence type="ECO:0000256" key="6">
    <source>
        <dbReference type="SAM" id="Coils"/>
    </source>
</evidence>
<evidence type="ECO:0000313" key="9">
    <source>
        <dbReference type="Proteomes" id="UP000549394"/>
    </source>
</evidence>
<proteinExistence type="predicted"/>
<keyword evidence="6" id="KW-0175">Coiled coil</keyword>
<accession>A0A7I8VJ79</accession>
<evidence type="ECO:0000256" key="1">
    <source>
        <dbReference type="ARBA" id="ARBA00004477"/>
    </source>
</evidence>
<keyword evidence="9" id="KW-1185">Reference proteome</keyword>
<dbReference type="Pfam" id="PF11712">
    <property type="entry name" value="Vma12"/>
    <property type="match status" value="1"/>
</dbReference>
<comment type="caution">
    <text evidence="8">The sequence shown here is derived from an EMBL/GenBank/DDBJ whole genome shotgun (WGS) entry which is preliminary data.</text>
</comment>
<name>A0A7I8VJ79_9ANNE</name>
<dbReference type="AlphaFoldDB" id="A0A7I8VJ79"/>
<keyword evidence="5 7" id="KW-0472">Membrane</keyword>
<keyword evidence="3" id="KW-0256">Endoplasmic reticulum</keyword>
<dbReference type="Proteomes" id="UP000549394">
    <property type="component" value="Unassembled WGS sequence"/>
</dbReference>
<dbReference type="InterPro" id="IPR021013">
    <property type="entry name" value="ATPase_Vma12"/>
</dbReference>
<evidence type="ECO:0000256" key="5">
    <source>
        <dbReference type="ARBA" id="ARBA00023136"/>
    </source>
</evidence>
<keyword evidence="2 7" id="KW-0812">Transmembrane</keyword>
<evidence type="ECO:0000256" key="2">
    <source>
        <dbReference type="ARBA" id="ARBA00022692"/>
    </source>
</evidence>
<feature type="transmembrane region" description="Helical" evidence="7">
    <location>
        <begin position="166"/>
        <end position="187"/>
    </location>
</feature>
<dbReference type="EMBL" id="CAJFCJ010000006">
    <property type="protein sequence ID" value="CAD5116097.1"/>
    <property type="molecule type" value="Genomic_DNA"/>
</dbReference>
<gene>
    <name evidence="8" type="ORF">DGYR_LOCUS4752</name>
</gene>
<comment type="subcellular location">
    <subcellularLocation>
        <location evidence="1">Endoplasmic reticulum membrane</location>
        <topology evidence="1">Multi-pass membrane protein</topology>
    </subcellularLocation>
</comment>
<evidence type="ECO:0000256" key="4">
    <source>
        <dbReference type="ARBA" id="ARBA00022989"/>
    </source>
</evidence>